<evidence type="ECO:0000256" key="1">
    <source>
        <dbReference type="ARBA" id="ARBA00004123"/>
    </source>
</evidence>
<dbReference type="GO" id="GO:0008270">
    <property type="term" value="F:zinc ion binding"/>
    <property type="evidence" value="ECO:0007669"/>
    <property type="project" value="UniProtKB-KW"/>
</dbReference>
<dbReference type="PANTHER" id="PTHR24394:SF29">
    <property type="entry name" value="MYONEURIN"/>
    <property type="match status" value="1"/>
</dbReference>
<feature type="domain" description="C2H2-type" evidence="8">
    <location>
        <begin position="145"/>
        <end position="172"/>
    </location>
</feature>
<keyword evidence="5" id="KW-0862">Zinc</keyword>
<proteinExistence type="predicted"/>
<dbReference type="EMBL" id="CAQQ02031364">
    <property type="status" value="NOT_ANNOTATED_CDS"/>
    <property type="molecule type" value="Genomic_DNA"/>
</dbReference>
<dbReference type="STRING" id="36166.T1GCB4"/>
<reference evidence="9" key="2">
    <citation type="submission" date="2015-06" db="UniProtKB">
        <authorList>
            <consortium name="EnsemblMetazoa"/>
        </authorList>
    </citation>
    <scope>IDENTIFICATION</scope>
</reference>
<dbReference type="SUPFAM" id="SSF57667">
    <property type="entry name" value="beta-beta-alpha zinc fingers"/>
    <property type="match status" value="2"/>
</dbReference>
<dbReference type="EnsemblMetazoa" id="MESCA000924-RA">
    <property type="protein sequence ID" value="MESCA000924-PA"/>
    <property type="gene ID" value="MESCA000924"/>
</dbReference>
<dbReference type="OMA" id="IATSCER"/>
<dbReference type="FunFam" id="3.30.160.60:FF:000616">
    <property type="entry name" value="PR domain zinc finger protein 13"/>
    <property type="match status" value="1"/>
</dbReference>
<accession>T1GCB4</accession>
<dbReference type="PROSITE" id="PS50157">
    <property type="entry name" value="ZINC_FINGER_C2H2_2"/>
    <property type="match status" value="4"/>
</dbReference>
<dbReference type="PROSITE" id="PS00028">
    <property type="entry name" value="ZINC_FINGER_C2H2_1"/>
    <property type="match status" value="3"/>
</dbReference>
<evidence type="ECO:0000256" key="5">
    <source>
        <dbReference type="ARBA" id="ARBA00022833"/>
    </source>
</evidence>
<keyword evidence="3" id="KW-0677">Repeat</keyword>
<dbReference type="Pfam" id="PF00096">
    <property type="entry name" value="zf-C2H2"/>
    <property type="match status" value="4"/>
</dbReference>
<name>T1GCB4_MEGSC</name>
<feature type="domain" description="C2H2-type" evidence="8">
    <location>
        <begin position="117"/>
        <end position="144"/>
    </location>
</feature>
<dbReference type="SMART" id="SM00355">
    <property type="entry name" value="ZnF_C2H2"/>
    <property type="match status" value="4"/>
</dbReference>
<keyword evidence="4 7" id="KW-0863">Zinc-finger</keyword>
<evidence type="ECO:0000313" key="9">
    <source>
        <dbReference type="EnsemblMetazoa" id="MESCA000924-PA"/>
    </source>
</evidence>
<evidence type="ECO:0000256" key="7">
    <source>
        <dbReference type="PROSITE-ProRule" id="PRU00042"/>
    </source>
</evidence>
<evidence type="ECO:0000256" key="3">
    <source>
        <dbReference type="ARBA" id="ARBA00022737"/>
    </source>
</evidence>
<protein>
    <recommendedName>
        <fullName evidence="8">C2H2-type domain-containing protein</fullName>
    </recommendedName>
</protein>
<comment type="subcellular location">
    <subcellularLocation>
        <location evidence="1">Nucleus</location>
    </subcellularLocation>
</comment>
<keyword evidence="6" id="KW-0539">Nucleus</keyword>
<keyword evidence="2" id="KW-0479">Metal-binding</keyword>
<evidence type="ECO:0000313" key="10">
    <source>
        <dbReference type="Proteomes" id="UP000015102"/>
    </source>
</evidence>
<dbReference type="InterPro" id="IPR013087">
    <property type="entry name" value="Znf_C2H2_type"/>
</dbReference>
<dbReference type="Proteomes" id="UP000015102">
    <property type="component" value="Unassembled WGS sequence"/>
</dbReference>
<evidence type="ECO:0000256" key="4">
    <source>
        <dbReference type="ARBA" id="ARBA00022771"/>
    </source>
</evidence>
<dbReference type="PANTHER" id="PTHR24394">
    <property type="entry name" value="ZINC FINGER PROTEIN"/>
    <property type="match status" value="1"/>
</dbReference>
<dbReference type="AlphaFoldDB" id="T1GCB4"/>
<dbReference type="GO" id="GO:0005634">
    <property type="term" value="C:nucleus"/>
    <property type="evidence" value="ECO:0007669"/>
    <property type="project" value="UniProtKB-SubCell"/>
</dbReference>
<feature type="domain" description="C2H2-type" evidence="8">
    <location>
        <begin position="174"/>
        <end position="202"/>
    </location>
</feature>
<feature type="domain" description="C2H2-type" evidence="8">
    <location>
        <begin position="17"/>
        <end position="45"/>
    </location>
</feature>
<evidence type="ECO:0000259" key="8">
    <source>
        <dbReference type="PROSITE" id="PS50157"/>
    </source>
</evidence>
<organism evidence="9 10">
    <name type="scientific">Megaselia scalaris</name>
    <name type="common">Humpbacked fly</name>
    <name type="synonym">Phora scalaris</name>
    <dbReference type="NCBI Taxonomy" id="36166"/>
    <lineage>
        <taxon>Eukaryota</taxon>
        <taxon>Metazoa</taxon>
        <taxon>Ecdysozoa</taxon>
        <taxon>Arthropoda</taxon>
        <taxon>Hexapoda</taxon>
        <taxon>Insecta</taxon>
        <taxon>Pterygota</taxon>
        <taxon>Neoptera</taxon>
        <taxon>Endopterygota</taxon>
        <taxon>Diptera</taxon>
        <taxon>Brachycera</taxon>
        <taxon>Muscomorpha</taxon>
        <taxon>Platypezoidea</taxon>
        <taxon>Phoridae</taxon>
        <taxon>Megaseliini</taxon>
        <taxon>Megaselia</taxon>
    </lineage>
</organism>
<evidence type="ECO:0000256" key="6">
    <source>
        <dbReference type="ARBA" id="ARBA00023242"/>
    </source>
</evidence>
<sequence>MSINFLSPYNIKGNNCYTCHVCGKSFQSPNPLKIHIATSCERQTHDMLWMRLHYIHGKVSAPSPIKHIPIRSAFEAVPIRFATRPVPPVVPQSTNAFEAAAQIETIVSNMGTSKTGHLCIYCGKVYSRKYGLKIHIRTHTGFKPLKCKFCFRPFGDPSNLNKHLRLHTQNESSHKCHLCNKVVSRRRDLQRHMETKHIFHQPVEIIDDGDGDVDDGEVINVDDDFDELSSVESD</sequence>
<dbReference type="Gene3D" id="3.30.160.60">
    <property type="entry name" value="Classic Zinc Finger"/>
    <property type="match status" value="2"/>
</dbReference>
<evidence type="ECO:0000256" key="2">
    <source>
        <dbReference type="ARBA" id="ARBA00022723"/>
    </source>
</evidence>
<dbReference type="GO" id="GO:0000981">
    <property type="term" value="F:DNA-binding transcription factor activity, RNA polymerase II-specific"/>
    <property type="evidence" value="ECO:0007669"/>
    <property type="project" value="TreeGrafter"/>
</dbReference>
<reference evidence="10" key="1">
    <citation type="submission" date="2013-02" db="EMBL/GenBank/DDBJ databases">
        <authorList>
            <person name="Hughes D."/>
        </authorList>
    </citation>
    <scope>NUCLEOTIDE SEQUENCE</scope>
    <source>
        <strain>Durham</strain>
        <strain evidence="10">NC isolate 2 -- Noor lab</strain>
    </source>
</reference>
<dbReference type="HOGENOM" id="CLU_1186190_0_0_1"/>
<keyword evidence="10" id="KW-1185">Reference proteome</keyword>
<dbReference type="InterPro" id="IPR036236">
    <property type="entry name" value="Znf_C2H2_sf"/>
</dbReference>